<name>A0A9W9T5C2_9EURO</name>
<protein>
    <recommendedName>
        <fullName evidence="4">Secreted protein</fullName>
    </recommendedName>
</protein>
<dbReference type="Proteomes" id="UP001150942">
    <property type="component" value="Unassembled WGS sequence"/>
</dbReference>
<comment type="caution">
    <text evidence="2">The sequence shown here is derived from an EMBL/GenBank/DDBJ whole genome shotgun (WGS) entry which is preliminary data.</text>
</comment>
<sequence length="75" mass="8471">MKSINSLYMLVLLAGLSIAAPAASADSIARSKRLSDETAEPLQWIKREEDETAEPLQWIKRGEDETAEPLQWMIR</sequence>
<evidence type="ECO:0000313" key="3">
    <source>
        <dbReference type="Proteomes" id="UP001150942"/>
    </source>
</evidence>
<dbReference type="EMBL" id="JAPQKQ010000002">
    <property type="protein sequence ID" value="KAJ5209120.1"/>
    <property type="molecule type" value="Genomic_DNA"/>
</dbReference>
<proteinExistence type="predicted"/>
<evidence type="ECO:0000256" key="1">
    <source>
        <dbReference type="SAM" id="SignalP"/>
    </source>
</evidence>
<organism evidence="2 3">
    <name type="scientific">Penicillium cf. viridicatum</name>
    <dbReference type="NCBI Taxonomy" id="2972119"/>
    <lineage>
        <taxon>Eukaryota</taxon>
        <taxon>Fungi</taxon>
        <taxon>Dikarya</taxon>
        <taxon>Ascomycota</taxon>
        <taxon>Pezizomycotina</taxon>
        <taxon>Eurotiomycetes</taxon>
        <taxon>Eurotiomycetidae</taxon>
        <taxon>Eurotiales</taxon>
        <taxon>Aspergillaceae</taxon>
        <taxon>Penicillium</taxon>
    </lineage>
</organism>
<reference evidence="2" key="1">
    <citation type="submission" date="2022-11" db="EMBL/GenBank/DDBJ databases">
        <authorList>
            <person name="Petersen C."/>
        </authorList>
    </citation>
    <scope>NUCLEOTIDE SEQUENCE</scope>
    <source>
        <strain evidence="2">IBT 20477</strain>
    </source>
</reference>
<keyword evidence="3" id="KW-1185">Reference proteome</keyword>
<evidence type="ECO:0008006" key="4">
    <source>
        <dbReference type="Google" id="ProtNLM"/>
    </source>
</evidence>
<keyword evidence="1" id="KW-0732">Signal</keyword>
<feature type="signal peptide" evidence="1">
    <location>
        <begin position="1"/>
        <end position="25"/>
    </location>
</feature>
<dbReference type="AlphaFoldDB" id="A0A9W9T5C2"/>
<evidence type="ECO:0000313" key="2">
    <source>
        <dbReference type="EMBL" id="KAJ5209120.1"/>
    </source>
</evidence>
<feature type="chain" id="PRO_5040886822" description="Secreted protein" evidence="1">
    <location>
        <begin position="26"/>
        <end position="75"/>
    </location>
</feature>
<accession>A0A9W9T5C2</accession>
<gene>
    <name evidence="2" type="ORF">N7449_003499</name>
</gene>
<reference evidence="2" key="2">
    <citation type="journal article" date="2023" name="IMA Fungus">
        <title>Comparative genomic study of the Penicillium genus elucidates a diverse pangenome and 15 lateral gene transfer events.</title>
        <authorList>
            <person name="Petersen C."/>
            <person name="Sorensen T."/>
            <person name="Nielsen M.R."/>
            <person name="Sondergaard T.E."/>
            <person name="Sorensen J.L."/>
            <person name="Fitzpatrick D.A."/>
            <person name="Frisvad J.C."/>
            <person name="Nielsen K.L."/>
        </authorList>
    </citation>
    <scope>NUCLEOTIDE SEQUENCE</scope>
    <source>
        <strain evidence="2">IBT 20477</strain>
    </source>
</reference>
<dbReference type="OrthoDB" id="4362165at2759"/>